<sequence>MAPGDESGGAAQERRVCHGVHKSYTFAGPDASDPANGRFAQVRNVAQAPGATAKVGPSGTLESRTWAGVATTGAPCEVPTTVPGRFVHALLLLNAASALLG</sequence>
<reference evidence="1 2" key="1">
    <citation type="submission" date="2016-11" db="EMBL/GenBank/DDBJ databases">
        <authorList>
            <person name="Jaros S."/>
            <person name="Januszkiewicz K."/>
            <person name="Wedrychowicz H."/>
        </authorList>
    </citation>
    <scope>NUCLEOTIDE SEQUENCE [LARGE SCALE GENOMIC DNA]</scope>
    <source>
        <strain evidence="1 2">OK807</strain>
    </source>
</reference>
<organism evidence="1 2">
    <name type="scientific">Streptomyces atratus</name>
    <dbReference type="NCBI Taxonomy" id="1893"/>
    <lineage>
        <taxon>Bacteria</taxon>
        <taxon>Bacillati</taxon>
        <taxon>Actinomycetota</taxon>
        <taxon>Actinomycetes</taxon>
        <taxon>Kitasatosporales</taxon>
        <taxon>Streptomycetaceae</taxon>
        <taxon>Streptomyces</taxon>
    </lineage>
</organism>
<proteinExistence type="predicted"/>
<dbReference type="AlphaFoldDB" id="A0A1K2EHV5"/>
<name>A0A1K2EHV5_STRAR</name>
<dbReference type="Proteomes" id="UP000181909">
    <property type="component" value="Unassembled WGS sequence"/>
</dbReference>
<gene>
    <name evidence="1" type="ORF">SAMN02787144_1019142</name>
</gene>
<dbReference type="EMBL" id="FPJO01000019">
    <property type="protein sequence ID" value="SFY34987.1"/>
    <property type="molecule type" value="Genomic_DNA"/>
</dbReference>
<evidence type="ECO:0000313" key="1">
    <source>
        <dbReference type="EMBL" id="SFY34987.1"/>
    </source>
</evidence>
<evidence type="ECO:0000313" key="2">
    <source>
        <dbReference type="Proteomes" id="UP000181909"/>
    </source>
</evidence>
<accession>A0A1K2EHV5</accession>
<protein>
    <submittedName>
        <fullName evidence="1">Uncharacterized protein</fullName>
    </submittedName>
</protein>